<dbReference type="EMBL" id="GGMS01012186">
    <property type="protein sequence ID" value="MBY81389.1"/>
    <property type="molecule type" value="Transcribed_RNA"/>
</dbReference>
<gene>
    <name evidence="2" type="ORF">g.49815</name>
</gene>
<protein>
    <submittedName>
        <fullName evidence="2">Uncharacterized protein</fullName>
    </submittedName>
</protein>
<proteinExistence type="predicted"/>
<dbReference type="AlphaFoldDB" id="A0A2S2QUF8"/>
<sequence>MRLSVLSGLRLGRVVRRVVFRRLVNPVYRHGGRHDVHRLPGPRVSFHVRRVRVNAGYVDHGFGALPVRHHRTLLHQRGRQVVAASLTTTPATLHAVVDGHGQRHAGRHQRLARQRHKRARAHRGHRARSPVHAVVVLLFSTHPEERQYPLEHGVAHRPGRRVDRVEQLHAQIDAVHVIVQPFGDQLVQPRRVGRVQRLVGRRRAVAAGRTPLVNRETRIDLVAPFRVQRVQEHQHVPLDARHRVVVRAPHRRRRRVILRVGGQRGVLVGRRAEIGLIRGCQDVSGQIQDETQRRQKRSRRVHDTDRGGRLRTELTDYVDY</sequence>
<accession>A0A2S2QUF8</accession>
<feature type="region of interest" description="Disordered" evidence="1">
    <location>
        <begin position="287"/>
        <end position="308"/>
    </location>
</feature>
<evidence type="ECO:0000313" key="2">
    <source>
        <dbReference type="EMBL" id="MBY81389.1"/>
    </source>
</evidence>
<organism evidence="2">
    <name type="scientific">Sipha flava</name>
    <name type="common">yellow sugarcane aphid</name>
    <dbReference type="NCBI Taxonomy" id="143950"/>
    <lineage>
        <taxon>Eukaryota</taxon>
        <taxon>Metazoa</taxon>
        <taxon>Ecdysozoa</taxon>
        <taxon>Arthropoda</taxon>
        <taxon>Hexapoda</taxon>
        <taxon>Insecta</taxon>
        <taxon>Pterygota</taxon>
        <taxon>Neoptera</taxon>
        <taxon>Paraneoptera</taxon>
        <taxon>Hemiptera</taxon>
        <taxon>Sternorrhyncha</taxon>
        <taxon>Aphidomorpha</taxon>
        <taxon>Aphidoidea</taxon>
        <taxon>Aphididae</taxon>
        <taxon>Sipha</taxon>
    </lineage>
</organism>
<reference evidence="2" key="1">
    <citation type="submission" date="2018-04" db="EMBL/GenBank/DDBJ databases">
        <title>Transcriptome assembly of Sipha flava.</title>
        <authorList>
            <person name="Scully E.D."/>
            <person name="Geib S.M."/>
            <person name="Palmer N.A."/>
            <person name="Koch K."/>
            <person name="Bradshaw J."/>
            <person name="Heng-Moss T."/>
            <person name="Sarath G."/>
        </authorList>
    </citation>
    <scope>NUCLEOTIDE SEQUENCE</scope>
</reference>
<name>A0A2S2QUF8_9HEMI</name>
<evidence type="ECO:0000256" key="1">
    <source>
        <dbReference type="SAM" id="MobiDB-lite"/>
    </source>
</evidence>